<reference evidence="12 13" key="1">
    <citation type="submission" date="2018-10" db="EMBL/GenBank/DDBJ databases">
        <title>Draft genome of Mycobacterium hodleri strain B.</title>
        <authorList>
            <person name="Amande T.J."/>
            <person name="Mcgenity T.J."/>
        </authorList>
    </citation>
    <scope>NUCLEOTIDE SEQUENCE [LARGE SCALE GENOMIC DNA]</scope>
    <source>
        <strain evidence="12 13">B</strain>
    </source>
</reference>
<dbReference type="SUPFAM" id="SSF52540">
    <property type="entry name" value="P-loop containing nucleoside triphosphate hydrolases"/>
    <property type="match status" value="1"/>
</dbReference>
<dbReference type="Proteomes" id="UP000315759">
    <property type="component" value="Unassembled WGS sequence"/>
</dbReference>
<accession>A0A544VV74</accession>
<sequence length="382" mass="41108">MTITQPLDDTTAASAPRAYIEVKDLHHEYGGITALDCVSLNVQPGEFVTLLGPSGSGKSSLLHILAGLVDPSSGTISIAGTDVTRTPPQKREIGLVFQNYALFPHMTAEENIRFPLNVRKVADTEAAARVAEVLKLVELSALSQRRPEQLSGGQQQRVAVGRAIAAVPKVLLLDEPLGALDRRLRQQLGREIRRVQRETGITTIYVTHDQEEAFTMSDRVVVMNHGEIRQIGTPEEVYSTPRDAFVANFVGEVNLWPVEVSPRGGGLVHARTDGGASFDASYGSAAQIGTDSLVAAVRPEKVWAWHPDDSVPHAAVQLVDTGVIVESTFLGNSRSVVIESALLGKTSALLYDGESPRYSGERVAFGWQPKHALVVPEDAGSA</sequence>
<dbReference type="GO" id="GO:0140359">
    <property type="term" value="F:ABC-type transporter activity"/>
    <property type="evidence" value="ECO:0007669"/>
    <property type="project" value="UniProtKB-ARBA"/>
</dbReference>
<dbReference type="InterPro" id="IPR017871">
    <property type="entry name" value="ABC_transporter-like_CS"/>
</dbReference>
<feature type="domain" description="ABC transporter" evidence="11">
    <location>
        <begin position="20"/>
        <end position="250"/>
    </location>
</feature>
<evidence type="ECO:0000256" key="1">
    <source>
        <dbReference type="ARBA" id="ARBA00004515"/>
    </source>
</evidence>
<evidence type="ECO:0000313" key="13">
    <source>
        <dbReference type="Proteomes" id="UP000315759"/>
    </source>
</evidence>
<dbReference type="InterPro" id="IPR027417">
    <property type="entry name" value="P-loop_NTPase"/>
</dbReference>
<dbReference type="Gene3D" id="3.40.50.300">
    <property type="entry name" value="P-loop containing nucleotide triphosphate hydrolases"/>
    <property type="match status" value="1"/>
</dbReference>
<dbReference type="GO" id="GO:0043190">
    <property type="term" value="C:ATP-binding cassette (ABC) transporter complex"/>
    <property type="evidence" value="ECO:0007669"/>
    <property type="project" value="InterPro"/>
</dbReference>
<protein>
    <recommendedName>
        <fullName evidence="8">Trehalose import ATP-binding protein SugC</fullName>
    </recommendedName>
    <alternativeName>
        <fullName evidence="10">Nucleotide-binding domain of SugABC transporter</fullName>
    </alternativeName>
    <alternativeName>
        <fullName evidence="9">SugABC transporter ATPase SugC</fullName>
    </alternativeName>
</protein>
<dbReference type="PROSITE" id="PS50893">
    <property type="entry name" value="ABC_TRANSPORTER_2"/>
    <property type="match status" value="1"/>
</dbReference>
<dbReference type="FunFam" id="3.40.50.300:FF:000042">
    <property type="entry name" value="Maltose/maltodextrin ABC transporter, ATP-binding protein"/>
    <property type="match status" value="1"/>
</dbReference>
<evidence type="ECO:0000256" key="5">
    <source>
        <dbReference type="ARBA" id="ARBA00050305"/>
    </source>
</evidence>
<evidence type="ECO:0000256" key="6">
    <source>
        <dbReference type="ARBA" id="ARBA00056091"/>
    </source>
</evidence>
<comment type="subunit">
    <text evidence="7">Monomer. Homodimerizes in the presence of ATP. The complex is composed of two ATP-binding proteins (SugC), two transmembrane proteins (SugA and SugB) and a solute-binding protein (LpqY).</text>
</comment>
<comment type="function">
    <text evidence="6">Part of the ABC transporter complex LpqY-SugA-SugB-SugC, which is highly specific for uptake of trehalose. Involved in the recycling of extracellular trehalose released from trehalose-containing molecules synthesized by M.tuberculosis. Trehalose uptake is essential for virulence. Responsible for energy coupling to the transport system.</text>
</comment>
<comment type="catalytic activity">
    <reaction evidence="5">
        <text>alpha,alpha-trehalose(out) + ATP + H2O = alpha,alpha-trehalose(in) + ADP + phosphate + H(+)</text>
        <dbReference type="Rhea" id="RHEA:75203"/>
        <dbReference type="ChEBI" id="CHEBI:15377"/>
        <dbReference type="ChEBI" id="CHEBI:15378"/>
        <dbReference type="ChEBI" id="CHEBI:16551"/>
        <dbReference type="ChEBI" id="CHEBI:30616"/>
        <dbReference type="ChEBI" id="CHEBI:43474"/>
        <dbReference type="ChEBI" id="CHEBI:456216"/>
    </reaction>
</comment>
<dbReference type="InterPro" id="IPR003593">
    <property type="entry name" value="AAA+_ATPase"/>
</dbReference>
<dbReference type="EMBL" id="VIFX01000037">
    <property type="protein sequence ID" value="TQR83895.1"/>
    <property type="molecule type" value="Genomic_DNA"/>
</dbReference>
<dbReference type="Pfam" id="PF08402">
    <property type="entry name" value="TOBE_2"/>
    <property type="match status" value="1"/>
</dbReference>
<evidence type="ECO:0000256" key="4">
    <source>
        <dbReference type="ARBA" id="ARBA00022840"/>
    </source>
</evidence>
<evidence type="ECO:0000256" key="10">
    <source>
        <dbReference type="ARBA" id="ARBA00082626"/>
    </source>
</evidence>
<proteinExistence type="predicted"/>
<evidence type="ECO:0000256" key="7">
    <source>
        <dbReference type="ARBA" id="ARBA00063658"/>
    </source>
</evidence>
<dbReference type="PANTHER" id="PTHR42781">
    <property type="entry name" value="SPERMIDINE/PUTRESCINE IMPORT ATP-BINDING PROTEIN POTA"/>
    <property type="match status" value="1"/>
</dbReference>
<keyword evidence="3" id="KW-0547">Nucleotide-binding</keyword>
<comment type="caution">
    <text evidence="12">The sequence shown here is derived from an EMBL/GenBank/DDBJ whole genome shotgun (WGS) entry which is preliminary data.</text>
</comment>
<dbReference type="AlphaFoldDB" id="A0A544VV74"/>
<comment type="subcellular location">
    <subcellularLocation>
        <location evidence="1">Cell inner membrane</location>
        <topology evidence="1">Peripheral membrane protein</topology>
        <orientation evidence="1">Cytoplasmic side</orientation>
    </subcellularLocation>
</comment>
<dbReference type="PROSITE" id="PS00211">
    <property type="entry name" value="ABC_TRANSPORTER_1"/>
    <property type="match status" value="1"/>
</dbReference>
<keyword evidence="4 12" id="KW-0067">ATP-binding</keyword>
<evidence type="ECO:0000256" key="9">
    <source>
        <dbReference type="ARBA" id="ARBA00080647"/>
    </source>
</evidence>
<dbReference type="Pfam" id="PF00005">
    <property type="entry name" value="ABC_tran"/>
    <property type="match status" value="1"/>
</dbReference>
<evidence type="ECO:0000313" key="12">
    <source>
        <dbReference type="EMBL" id="TQR83895.1"/>
    </source>
</evidence>
<keyword evidence="13" id="KW-1185">Reference proteome</keyword>
<dbReference type="InterPro" id="IPR050093">
    <property type="entry name" value="ABC_SmlMolc_Importer"/>
</dbReference>
<dbReference type="GO" id="GO:0005524">
    <property type="term" value="F:ATP binding"/>
    <property type="evidence" value="ECO:0007669"/>
    <property type="project" value="UniProtKB-KW"/>
</dbReference>
<gene>
    <name evidence="12" type="ORF">D8S82_24455</name>
</gene>
<evidence type="ECO:0000259" key="11">
    <source>
        <dbReference type="PROSITE" id="PS50893"/>
    </source>
</evidence>
<dbReference type="SUPFAM" id="SSF50331">
    <property type="entry name" value="MOP-like"/>
    <property type="match status" value="1"/>
</dbReference>
<dbReference type="InterPro" id="IPR008995">
    <property type="entry name" value="Mo/tungstate-bd_C_term_dom"/>
</dbReference>
<dbReference type="GO" id="GO:0016887">
    <property type="term" value="F:ATP hydrolysis activity"/>
    <property type="evidence" value="ECO:0007669"/>
    <property type="project" value="InterPro"/>
</dbReference>
<evidence type="ECO:0000256" key="8">
    <source>
        <dbReference type="ARBA" id="ARBA00072105"/>
    </source>
</evidence>
<evidence type="ECO:0000256" key="3">
    <source>
        <dbReference type="ARBA" id="ARBA00022741"/>
    </source>
</evidence>
<evidence type="ECO:0000256" key="2">
    <source>
        <dbReference type="ARBA" id="ARBA00022448"/>
    </source>
</evidence>
<dbReference type="RefSeq" id="WP_142554584.1">
    <property type="nucleotide sequence ID" value="NZ_VIFX01000037.1"/>
</dbReference>
<dbReference type="InterPro" id="IPR003439">
    <property type="entry name" value="ABC_transporter-like_ATP-bd"/>
</dbReference>
<dbReference type="SMART" id="SM00382">
    <property type="entry name" value="AAA"/>
    <property type="match status" value="1"/>
</dbReference>
<dbReference type="InterPro" id="IPR013611">
    <property type="entry name" value="Transp-assoc_OB_typ2"/>
</dbReference>
<name>A0A544VV74_9MYCO</name>
<dbReference type="PANTHER" id="PTHR42781:SF4">
    <property type="entry name" value="SPERMIDINE_PUTRESCINE IMPORT ATP-BINDING PROTEIN POTA"/>
    <property type="match status" value="1"/>
</dbReference>
<dbReference type="Gene3D" id="2.40.50.100">
    <property type="match status" value="1"/>
</dbReference>
<keyword evidence="2" id="KW-0813">Transport</keyword>
<organism evidence="12 13">
    <name type="scientific">Mycolicibacterium hodleri</name>
    <dbReference type="NCBI Taxonomy" id="49897"/>
    <lineage>
        <taxon>Bacteria</taxon>
        <taxon>Bacillati</taxon>
        <taxon>Actinomycetota</taxon>
        <taxon>Actinomycetes</taxon>
        <taxon>Mycobacteriales</taxon>
        <taxon>Mycobacteriaceae</taxon>
        <taxon>Mycolicibacterium</taxon>
    </lineage>
</organism>